<organism evidence="3">
    <name type="scientific">Rhizophora mucronata</name>
    <name type="common">Asiatic mangrove</name>
    <dbReference type="NCBI Taxonomy" id="61149"/>
    <lineage>
        <taxon>Eukaryota</taxon>
        <taxon>Viridiplantae</taxon>
        <taxon>Streptophyta</taxon>
        <taxon>Embryophyta</taxon>
        <taxon>Tracheophyta</taxon>
        <taxon>Spermatophyta</taxon>
        <taxon>Magnoliopsida</taxon>
        <taxon>eudicotyledons</taxon>
        <taxon>Gunneridae</taxon>
        <taxon>Pentapetalae</taxon>
        <taxon>rosids</taxon>
        <taxon>fabids</taxon>
        <taxon>Malpighiales</taxon>
        <taxon>Rhizophoraceae</taxon>
        <taxon>Rhizophora</taxon>
    </lineage>
</organism>
<dbReference type="InterPro" id="IPR044180">
    <property type="entry name" value="FKBP18-like"/>
</dbReference>
<dbReference type="EC" id="5.2.1.8" evidence="1"/>
<comment type="catalytic activity">
    <reaction evidence="1">
        <text>[protein]-peptidylproline (omega=180) = [protein]-peptidylproline (omega=0)</text>
        <dbReference type="Rhea" id="RHEA:16237"/>
        <dbReference type="Rhea" id="RHEA-COMP:10747"/>
        <dbReference type="Rhea" id="RHEA-COMP:10748"/>
        <dbReference type="ChEBI" id="CHEBI:83833"/>
        <dbReference type="ChEBI" id="CHEBI:83834"/>
        <dbReference type="EC" id="5.2.1.8"/>
    </reaction>
</comment>
<reference evidence="3" key="1">
    <citation type="submission" date="2018-02" db="EMBL/GenBank/DDBJ databases">
        <title>Rhizophora mucronata_Transcriptome.</title>
        <authorList>
            <person name="Meera S.P."/>
            <person name="Sreeshan A."/>
            <person name="Augustine A."/>
        </authorList>
    </citation>
    <scope>NUCLEOTIDE SEQUENCE</scope>
    <source>
        <tissue evidence="3">Leaf</tissue>
    </source>
</reference>
<evidence type="ECO:0000259" key="2">
    <source>
        <dbReference type="PROSITE" id="PS50059"/>
    </source>
</evidence>
<keyword evidence="1" id="KW-0697">Rotamase</keyword>
<protein>
    <recommendedName>
        <fullName evidence="1">peptidylprolyl isomerase</fullName>
        <ecNumber evidence="1">5.2.1.8</ecNumber>
    </recommendedName>
</protein>
<name>A0A2P2JPM3_RHIMU</name>
<dbReference type="AlphaFoldDB" id="A0A2P2JPM3"/>
<proteinExistence type="predicted"/>
<sequence length="223" mass="24552">MAMPSMRILDGWKTVNHLQNKPTQIPELPKQVSLSIPICRRCCILTTLLLPWGLVSLPHTSEARERRNRKTIPLEDYVTGPDGLKYYDVVEGKGSKAEKGSTVQVHFDCIYRGITAVSSRESKLLAGNRIIAQPYEFKVGAPPGKERKREFVDNPNGLFSAQAAPKPPPAMYSITEGMRVGGKRTVIVPPVAGYGQKGMNEIPPGGTFVLNIELLQVTQNEGK</sequence>
<evidence type="ECO:0000256" key="1">
    <source>
        <dbReference type="PROSITE-ProRule" id="PRU00277"/>
    </source>
</evidence>
<dbReference type="SUPFAM" id="SSF54534">
    <property type="entry name" value="FKBP-like"/>
    <property type="match status" value="1"/>
</dbReference>
<dbReference type="PANTHER" id="PTHR47862">
    <property type="entry name" value="PEPTIDYL-PROLYL CIS-TRANS ISOMERASE FKBP18, CHLOROPLASTIC"/>
    <property type="match status" value="1"/>
</dbReference>
<accession>A0A2P2JPM3</accession>
<feature type="domain" description="PPIase FKBP-type" evidence="2">
    <location>
        <begin position="100"/>
        <end position="218"/>
    </location>
</feature>
<dbReference type="EMBL" id="GGEC01014949">
    <property type="protein sequence ID" value="MBW95432.1"/>
    <property type="molecule type" value="Transcribed_RNA"/>
</dbReference>
<dbReference type="Gene3D" id="3.10.50.40">
    <property type="match status" value="1"/>
</dbReference>
<dbReference type="PANTHER" id="PTHR47862:SF1">
    <property type="entry name" value="PEPTIDYL-PROLYL CIS-TRANS ISOMERASE FKBP18, CHLOROPLASTIC"/>
    <property type="match status" value="1"/>
</dbReference>
<dbReference type="InterPro" id="IPR001179">
    <property type="entry name" value="PPIase_FKBP_dom"/>
</dbReference>
<dbReference type="GO" id="GO:0003755">
    <property type="term" value="F:peptidyl-prolyl cis-trans isomerase activity"/>
    <property type="evidence" value="ECO:0007669"/>
    <property type="project" value="UniProtKB-KW"/>
</dbReference>
<dbReference type="InterPro" id="IPR046357">
    <property type="entry name" value="PPIase_dom_sf"/>
</dbReference>
<dbReference type="Pfam" id="PF00254">
    <property type="entry name" value="FKBP_C"/>
    <property type="match status" value="1"/>
</dbReference>
<dbReference type="PROSITE" id="PS50059">
    <property type="entry name" value="FKBP_PPIASE"/>
    <property type="match status" value="1"/>
</dbReference>
<evidence type="ECO:0000313" key="3">
    <source>
        <dbReference type="EMBL" id="MBW95432.1"/>
    </source>
</evidence>
<dbReference type="FunFam" id="3.10.50.40:FF:000036">
    <property type="entry name" value="Peptidylprolyl isomerase"/>
    <property type="match status" value="1"/>
</dbReference>
<keyword evidence="1 3" id="KW-0413">Isomerase</keyword>
<dbReference type="GO" id="GO:0009543">
    <property type="term" value="C:chloroplast thylakoid lumen"/>
    <property type="evidence" value="ECO:0007669"/>
    <property type="project" value="TreeGrafter"/>
</dbReference>